<keyword evidence="2" id="KW-0012">Acyltransferase</keyword>
<dbReference type="AlphaFoldDB" id="A0A2G9CFH9"/>
<comment type="caution">
    <text evidence="4">The sequence shown here is derived from an EMBL/GenBank/DDBJ whole genome shotgun (WGS) entry which is preliminary data.</text>
</comment>
<protein>
    <recommendedName>
        <fullName evidence="3">N-acetyltransferase domain-containing protein</fullName>
    </recommendedName>
</protein>
<dbReference type="OrthoDB" id="9803233at2"/>
<name>A0A2G9CFH9_9BURK</name>
<dbReference type="PANTHER" id="PTHR43072">
    <property type="entry name" value="N-ACETYLTRANSFERASE"/>
    <property type="match status" value="1"/>
</dbReference>
<evidence type="ECO:0000313" key="4">
    <source>
        <dbReference type="EMBL" id="PIM55191.1"/>
    </source>
</evidence>
<dbReference type="Pfam" id="PF00583">
    <property type="entry name" value="Acetyltransf_1"/>
    <property type="match status" value="1"/>
</dbReference>
<organism evidence="4 5">
    <name type="scientific">Roseateles chitinivorans</name>
    <dbReference type="NCBI Taxonomy" id="2917965"/>
    <lineage>
        <taxon>Bacteria</taxon>
        <taxon>Pseudomonadati</taxon>
        <taxon>Pseudomonadota</taxon>
        <taxon>Betaproteobacteria</taxon>
        <taxon>Burkholderiales</taxon>
        <taxon>Sphaerotilaceae</taxon>
        <taxon>Roseateles</taxon>
    </lineage>
</organism>
<dbReference type="Gene3D" id="3.40.630.30">
    <property type="match status" value="1"/>
</dbReference>
<accession>A0A2G9CFH9</accession>
<dbReference type="PROSITE" id="PS51186">
    <property type="entry name" value="GNAT"/>
    <property type="match status" value="1"/>
</dbReference>
<dbReference type="EMBL" id="PEOG01000005">
    <property type="protein sequence ID" value="PIM55191.1"/>
    <property type="molecule type" value="Genomic_DNA"/>
</dbReference>
<dbReference type="RefSeq" id="WP_099859660.1">
    <property type="nucleotide sequence ID" value="NZ_PEOG01000005.1"/>
</dbReference>
<evidence type="ECO:0000256" key="1">
    <source>
        <dbReference type="ARBA" id="ARBA00022679"/>
    </source>
</evidence>
<evidence type="ECO:0000313" key="5">
    <source>
        <dbReference type="Proteomes" id="UP000231501"/>
    </source>
</evidence>
<dbReference type="CDD" id="cd04301">
    <property type="entry name" value="NAT_SF"/>
    <property type="match status" value="1"/>
</dbReference>
<dbReference type="SUPFAM" id="SSF55729">
    <property type="entry name" value="Acyl-CoA N-acyltransferases (Nat)"/>
    <property type="match status" value="1"/>
</dbReference>
<dbReference type="GO" id="GO:0016747">
    <property type="term" value="F:acyltransferase activity, transferring groups other than amino-acyl groups"/>
    <property type="evidence" value="ECO:0007669"/>
    <property type="project" value="InterPro"/>
</dbReference>
<dbReference type="InterPro" id="IPR000182">
    <property type="entry name" value="GNAT_dom"/>
</dbReference>
<feature type="domain" description="N-acetyltransferase" evidence="3">
    <location>
        <begin position="1"/>
        <end position="165"/>
    </location>
</feature>
<keyword evidence="5" id="KW-1185">Reference proteome</keyword>
<proteinExistence type="predicted"/>
<reference evidence="4 5" key="1">
    <citation type="submission" date="2017-11" db="EMBL/GenBank/DDBJ databases">
        <title>Draft genome sequence of Mitsuaria sp. HWN-4.</title>
        <authorList>
            <person name="Gundlapally S.R."/>
        </authorList>
    </citation>
    <scope>NUCLEOTIDE SEQUENCE [LARGE SCALE GENOMIC DNA]</scope>
    <source>
        <strain evidence="4 5">HWN-4</strain>
    </source>
</reference>
<dbReference type="PANTHER" id="PTHR43072:SF23">
    <property type="entry name" value="UPF0039 PROTEIN C11D3.02C"/>
    <property type="match status" value="1"/>
</dbReference>
<dbReference type="InterPro" id="IPR016181">
    <property type="entry name" value="Acyl_CoA_acyltransferase"/>
</dbReference>
<evidence type="ECO:0000256" key="2">
    <source>
        <dbReference type="ARBA" id="ARBA00023315"/>
    </source>
</evidence>
<dbReference type="Proteomes" id="UP000231501">
    <property type="component" value="Unassembled WGS sequence"/>
</dbReference>
<sequence>MQLRAITLDDTTAIDLVAQRMRATLVEVEGEQAGGSMYSMDWLRDRVRWHLDGRAAEVVVAEDPAGAIAGHTIYRIETTAGDTPFGLVSTTYVVPEARRLGIAQQLLERAESWFRARGLLQCCTWTSSTNTPLIALYTRNGFTEAERAPNELTRTPMVRLAKPLTIEVRA</sequence>
<keyword evidence="1" id="KW-0808">Transferase</keyword>
<gene>
    <name evidence="4" type="ORF">CS062_01270</name>
</gene>
<evidence type="ECO:0000259" key="3">
    <source>
        <dbReference type="PROSITE" id="PS51186"/>
    </source>
</evidence>